<feature type="transmembrane region" description="Helical" evidence="6">
    <location>
        <begin position="59"/>
        <end position="83"/>
    </location>
</feature>
<evidence type="ECO:0000256" key="2">
    <source>
        <dbReference type="ARBA" id="ARBA00022475"/>
    </source>
</evidence>
<reference evidence="8" key="1">
    <citation type="submission" date="2011-03" db="EMBL/GenBank/DDBJ databases">
        <authorList>
            <person name="Voget S."/>
            <person name="Streit W.R."/>
            <person name="Jaeger K.E."/>
            <person name="Daniel R."/>
        </authorList>
    </citation>
    <scope>NUCLEOTIDE SEQUENCE [LARGE SCALE GENOMIC DNA]</scope>
    <source>
        <strain evidence="8">PG1</strain>
    </source>
</reference>
<keyword evidence="2" id="KW-1003">Cell membrane</keyword>
<accession>A0A0B6RQY7</accession>
<evidence type="ECO:0000256" key="4">
    <source>
        <dbReference type="ARBA" id="ARBA00022989"/>
    </source>
</evidence>
<feature type="transmembrane region" description="Helical" evidence="6">
    <location>
        <begin position="174"/>
        <end position="196"/>
    </location>
</feature>
<dbReference type="Pfam" id="PF01810">
    <property type="entry name" value="LysE"/>
    <property type="match status" value="1"/>
</dbReference>
<protein>
    <submittedName>
        <fullName evidence="7">Lysine exporter protein LysE</fullName>
    </submittedName>
</protein>
<keyword evidence="5 6" id="KW-0472">Membrane</keyword>
<evidence type="ECO:0000256" key="3">
    <source>
        <dbReference type="ARBA" id="ARBA00022692"/>
    </source>
</evidence>
<evidence type="ECO:0000313" key="7">
    <source>
        <dbReference type="EMBL" id="AJK47757.1"/>
    </source>
</evidence>
<feature type="transmembrane region" description="Helical" evidence="6">
    <location>
        <begin position="89"/>
        <end position="107"/>
    </location>
</feature>
<keyword evidence="8" id="KW-1185">Reference proteome</keyword>
<dbReference type="GO" id="GO:0015171">
    <property type="term" value="F:amino acid transmembrane transporter activity"/>
    <property type="evidence" value="ECO:0007669"/>
    <property type="project" value="TreeGrafter"/>
</dbReference>
<feature type="transmembrane region" description="Helical" evidence="6">
    <location>
        <begin position="205"/>
        <end position="223"/>
    </location>
</feature>
<sequence length="225" mass="23633">MPGRPRPAAFPPTLRQRAVPAMPSFLLFLAASIAITVAPGPDNLQVLARGISQGRAAGLVAALGFSAGVMFHTTLAAFGVAALLRSSPLAFHVLKLAGAAYLIWIGIKALRSQGLAAAATRGPQPLATIFRQSVIGNLLNPKVTLFFVVFLPQFVDTHGAQPVSLQMLELGVLFMLQSAVVFSAFGLGAGVLGAWLKRRPRAGVWLDRLAGATFIGLGLRIAFKD</sequence>
<reference evidence="7 8" key="2">
    <citation type="journal article" date="2016" name="Appl. Microbiol. Biotechnol.">
        <title>Mutations improving production and secretion of extracellular lipase by Burkholderia glumae PG1.</title>
        <authorList>
            <person name="Knapp A."/>
            <person name="Voget S."/>
            <person name="Gao R."/>
            <person name="Zaburannyi N."/>
            <person name="Krysciak D."/>
            <person name="Breuer M."/>
            <person name="Hauer B."/>
            <person name="Streit W.R."/>
            <person name="Muller R."/>
            <person name="Daniel R."/>
            <person name="Jaeger K.E."/>
        </authorList>
    </citation>
    <scope>NUCLEOTIDE SEQUENCE [LARGE SCALE GENOMIC DNA]</scope>
    <source>
        <strain evidence="7 8">PG1</strain>
    </source>
</reference>
<proteinExistence type="predicted"/>
<gene>
    <name evidence="7" type="primary">lysE4</name>
    <name evidence="7" type="ORF">BGL_1c32820</name>
</gene>
<keyword evidence="3 6" id="KW-0812">Transmembrane</keyword>
<dbReference type="GO" id="GO:0005886">
    <property type="term" value="C:plasma membrane"/>
    <property type="evidence" value="ECO:0007669"/>
    <property type="project" value="UniProtKB-SubCell"/>
</dbReference>
<evidence type="ECO:0000256" key="5">
    <source>
        <dbReference type="ARBA" id="ARBA00023136"/>
    </source>
</evidence>
<dbReference type="HOGENOM" id="CLU_079569_3_1_4"/>
<evidence type="ECO:0000256" key="6">
    <source>
        <dbReference type="SAM" id="Phobius"/>
    </source>
</evidence>
<dbReference type="InterPro" id="IPR001123">
    <property type="entry name" value="LeuE-type"/>
</dbReference>
<dbReference type="AlphaFoldDB" id="A0A0B6RQY7"/>
<dbReference type="PANTHER" id="PTHR30086:SF20">
    <property type="entry name" value="ARGININE EXPORTER PROTEIN ARGO-RELATED"/>
    <property type="match status" value="1"/>
</dbReference>
<feature type="transmembrane region" description="Helical" evidence="6">
    <location>
        <begin position="20"/>
        <end position="38"/>
    </location>
</feature>
<feature type="transmembrane region" description="Helical" evidence="6">
    <location>
        <begin position="134"/>
        <end position="154"/>
    </location>
</feature>
<dbReference type="PIRSF" id="PIRSF006324">
    <property type="entry name" value="LeuE"/>
    <property type="match status" value="1"/>
</dbReference>
<dbReference type="PANTHER" id="PTHR30086">
    <property type="entry name" value="ARGININE EXPORTER PROTEIN ARGO"/>
    <property type="match status" value="1"/>
</dbReference>
<organism evidence="7 8">
    <name type="scientific">Burkholderia plantarii</name>
    <dbReference type="NCBI Taxonomy" id="41899"/>
    <lineage>
        <taxon>Bacteria</taxon>
        <taxon>Pseudomonadati</taxon>
        <taxon>Pseudomonadota</taxon>
        <taxon>Betaproteobacteria</taxon>
        <taxon>Burkholderiales</taxon>
        <taxon>Burkholderiaceae</taxon>
        <taxon>Burkholderia</taxon>
    </lineage>
</organism>
<keyword evidence="4 6" id="KW-1133">Transmembrane helix</keyword>
<comment type="subcellular location">
    <subcellularLocation>
        <location evidence="1">Cell membrane</location>
        <topology evidence="1">Multi-pass membrane protein</topology>
    </subcellularLocation>
</comment>
<evidence type="ECO:0000256" key="1">
    <source>
        <dbReference type="ARBA" id="ARBA00004651"/>
    </source>
</evidence>
<dbReference type="EMBL" id="CP002580">
    <property type="protein sequence ID" value="AJK47757.1"/>
    <property type="molecule type" value="Genomic_DNA"/>
</dbReference>
<dbReference type="Proteomes" id="UP000031838">
    <property type="component" value="Chromosome 1"/>
</dbReference>
<name>A0A0B6RQY7_BURPL</name>
<evidence type="ECO:0000313" key="8">
    <source>
        <dbReference type="Proteomes" id="UP000031838"/>
    </source>
</evidence>
<dbReference type="KEGG" id="bgp:BGL_1c32820"/>